<organism evidence="3 4">
    <name type="scientific">Ficus carica</name>
    <name type="common">Common fig</name>
    <dbReference type="NCBI Taxonomy" id="3494"/>
    <lineage>
        <taxon>Eukaryota</taxon>
        <taxon>Viridiplantae</taxon>
        <taxon>Streptophyta</taxon>
        <taxon>Embryophyta</taxon>
        <taxon>Tracheophyta</taxon>
        <taxon>Spermatophyta</taxon>
        <taxon>Magnoliopsida</taxon>
        <taxon>eudicotyledons</taxon>
        <taxon>Gunneridae</taxon>
        <taxon>Pentapetalae</taxon>
        <taxon>rosids</taxon>
        <taxon>fabids</taxon>
        <taxon>Rosales</taxon>
        <taxon>Moraceae</taxon>
        <taxon>Ficeae</taxon>
        <taxon>Ficus</taxon>
    </lineage>
</organism>
<dbReference type="Proteomes" id="UP001187192">
    <property type="component" value="Unassembled WGS sequence"/>
</dbReference>
<evidence type="ECO:0000313" key="3">
    <source>
        <dbReference type="EMBL" id="GMN51879.1"/>
    </source>
</evidence>
<dbReference type="InterPro" id="IPR008862">
    <property type="entry name" value="Tcp11"/>
</dbReference>
<name>A0AA88DJQ4_FICCA</name>
<dbReference type="PANTHER" id="PTHR12832">
    <property type="entry name" value="TESTIS-SPECIFIC PROTEIN PBS13 T-COMPLEX 11"/>
    <property type="match status" value="1"/>
</dbReference>
<feature type="region of interest" description="Disordered" evidence="2">
    <location>
        <begin position="624"/>
        <end position="651"/>
    </location>
</feature>
<keyword evidence="4" id="KW-1185">Reference proteome</keyword>
<dbReference type="EMBL" id="BTGU01000039">
    <property type="protein sequence ID" value="GMN51879.1"/>
    <property type="molecule type" value="Genomic_DNA"/>
</dbReference>
<gene>
    <name evidence="3" type="ORF">TIFTF001_021024</name>
</gene>
<evidence type="ECO:0000256" key="1">
    <source>
        <dbReference type="ARBA" id="ARBA00010954"/>
    </source>
</evidence>
<feature type="compositionally biased region" description="Basic and acidic residues" evidence="2">
    <location>
        <begin position="394"/>
        <end position="409"/>
    </location>
</feature>
<proteinExistence type="inferred from homology"/>
<feature type="region of interest" description="Disordered" evidence="2">
    <location>
        <begin position="1"/>
        <end position="40"/>
    </location>
</feature>
<feature type="compositionally biased region" description="Low complexity" evidence="2">
    <location>
        <begin position="627"/>
        <end position="639"/>
    </location>
</feature>
<evidence type="ECO:0000313" key="4">
    <source>
        <dbReference type="Proteomes" id="UP001187192"/>
    </source>
</evidence>
<evidence type="ECO:0000256" key="2">
    <source>
        <dbReference type="SAM" id="MobiDB-lite"/>
    </source>
</evidence>
<evidence type="ECO:0008006" key="5">
    <source>
        <dbReference type="Google" id="ProtNLM"/>
    </source>
</evidence>
<feature type="region of interest" description="Disordered" evidence="2">
    <location>
        <begin position="388"/>
        <end position="410"/>
    </location>
</feature>
<dbReference type="Pfam" id="PF05794">
    <property type="entry name" value="Tcp11"/>
    <property type="match status" value="2"/>
</dbReference>
<sequence>MASASAEVRESEKETVLNFPAEDGGIGEMASSPSSPLKLPPRLRRRLLLPKSPITAEDIDFKLSQARLRRQKFYELLSSKARAKTRGPSWPSSQEEDLGKRLEAKLNAAEQKRLSILEKAQTRLARLDELRQAVKAGVETRFEKEKDELGAKVQLRAKRAEENRMRLLKACSQRRVARRDRATQSLMQRLIKERKYKESIYTAICRKRVAAERKRSKLLGEEKARACATILRVQRAVKSVHSQQEIQSLRLKDQMEDRLMRVKKQQAEYLQQWSSHHPVQNISKIVQEQEHLSKMVRCWRQFVHLQKTTFSLAKTFESLAINEESIKSMSFEQLALQIESATTIRTTKALVSRLENRYLISRATTGGLSSLENIDHLLKCVASTVKKGNPSTNTKEKVPKNVRSSKEAPGHPIALSRHPVRVLLCAYMILGHPDAIFNGRTEYANALAQSAASFVREFELLLRIITHGPIQTSPNESASSSPSRITFRSQLEAFDKAWCSYLLHFVEWKESDAKLLEEDLLRAASELDSMMQSYKTTSEGHVNGPTHGMKVVQLQVTENQKLLRHKLQQPSGNPGLERKETALSEMRSRYIESKDTARSLASSAVINSSSGQAAPLDVPLVSVSAGTSEPSNTSQSSSQVIHASSDKDESDIGEEVISTLSFKTDPSGHLTPSALEVGENELLVNEILHERHHDFADSLNGRGEIHNTLKEKVRETMEKAFWDGVMDSMKDNDSDFSWILKLVREVRDELCDISPQTWKQEISESIDIDVLSQVLRSGNLDMDYFGKILEFALVTLRKLSAPANDDEMKATHHKFLKELGEILQAEDESKTSRALAITKGLRFVLQLIQMSVVSWVCVSIDEMERGKYQTNLETRENLKREISKARMRMVEPLIKGAAGLEYLRKAFANRHGSASHAPTALPITRQWLSSVMMVAEEEWHEYVESLPAVTSNELSSGLPPTTLQTGGSTLVGAKISSQTSSTADIIGGEKLPECRGERIDLLVRLGLLKLVSEVSGLNPEVMPETLKLNLLRLRAVQSQLQKIIVISTWSQDYFITLNLLVLHQILVSENLITSPLDMEKLASRCAKQLSNLLDAVEDVGIPEIIETIIGVREDHDPLPYLEKLNERKQIMASMLGKSLQAGDSVFKRVSHAVYLAARGVVLSGSEVKGKELAKASLRRIGAALLVEDLVKAAEVIVVVAVVSCNVHRPLYEELIKNI</sequence>
<dbReference type="GO" id="GO:0007165">
    <property type="term" value="P:signal transduction"/>
    <property type="evidence" value="ECO:0007669"/>
    <property type="project" value="TreeGrafter"/>
</dbReference>
<dbReference type="PANTHER" id="PTHR12832:SF11">
    <property type="entry name" value="LD23868P"/>
    <property type="match status" value="1"/>
</dbReference>
<reference evidence="3" key="1">
    <citation type="submission" date="2023-07" db="EMBL/GenBank/DDBJ databases">
        <title>draft genome sequence of fig (Ficus carica).</title>
        <authorList>
            <person name="Takahashi T."/>
            <person name="Nishimura K."/>
        </authorList>
    </citation>
    <scope>NUCLEOTIDE SEQUENCE</scope>
</reference>
<accession>A0AA88DJQ4</accession>
<comment type="similarity">
    <text evidence="1">Belongs to the TCP11 family.</text>
</comment>
<dbReference type="AlphaFoldDB" id="A0AA88DJQ4"/>
<comment type="caution">
    <text evidence="3">The sequence shown here is derived from an EMBL/GenBank/DDBJ whole genome shotgun (WGS) entry which is preliminary data.</text>
</comment>
<protein>
    <recommendedName>
        <fullName evidence="5">T-complex protein 11</fullName>
    </recommendedName>
</protein>